<dbReference type="EMBL" id="JAYFUM010000024">
    <property type="protein sequence ID" value="MEA5141153.1"/>
    <property type="molecule type" value="Genomic_DNA"/>
</dbReference>
<dbReference type="Gene3D" id="1.10.3540.10">
    <property type="entry name" value="uncharacterized protein from magnetospirillum magneticum domain"/>
    <property type="match status" value="1"/>
</dbReference>
<dbReference type="Pfam" id="PF08849">
    <property type="entry name" value="BrxA"/>
    <property type="match status" value="1"/>
</dbReference>
<dbReference type="InterPro" id="IPR023137">
    <property type="entry name" value="BrxA_sf"/>
</dbReference>
<sequence length="204" mass="23434">MMIEMNVKYDFTFTAASLRLQEMILVAKALNDKREIDYTNELGSGKASTGKRIFSELRKRVAQLTEEELDILINGSLTAQKQISLIAVCKSHPFIGDFVIEVLRDKLLIFDYHVSEGEFLSYYRRKNEMHPEMDSLTEMTQKKIKQVTFKILEQVGLIDSIKNKCIQPQIIDSSLLNAVINDNPNWLKFLLISDTDIKNSIDLV</sequence>
<dbReference type="Proteomes" id="UP001302949">
    <property type="component" value="Unassembled WGS sequence"/>
</dbReference>
<protein>
    <submittedName>
        <fullName evidence="1">DUF1819 family protein</fullName>
    </submittedName>
</protein>
<keyword evidence="2" id="KW-1185">Reference proteome</keyword>
<dbReference type="RefSeq" id="WP_323298310.1">
    <property type="nucleotide sequence ID" value="NZ_JAYFUM010000024.1"/>
</dbReference>
<proteinExistence type="predicted"/>
<organism evidence="1 2">
    <name type="scientific">Arcicella rigui</name>
    <dbReference type="NCBI Taxonomy" id="797020"/>
    <lineage>
        <taxon>Bacteria</taxon>
        <taxon>Pseudomonadati</taxon>
        <taxon>Bacteroidota</taxon>
        <taxon>Cytophagia</taxon>
        <taxon>Cytophagales</taxon>
        <taxon>Flectobacillaceae</taxon>
        <taxon>Arcicella</taxon>
    </lineage>
</organism>
<comment type="caution">
    <text evidence="1">The sequence shown here is derived from an EMBL/GenBank/DDBJ whole genome shotgun (WGS) entry which is preliminary data.</text>
</comment>
<dbReference type="InterPro" id="IPR014948">
    <property type="entry name" value="BrxA"/>
</dbReference>
<evidence type="ECO:0000313" key="1">
    <source>
        <dbReference type="EMBL" id="MEA5141153.1"/>
    </source>
</evidence>
<accession>A0ABU5QE70</accession>
<reference evidence="1 2" key="1">
    <citation type="submission" date="2023-12" db="EMBL/GenBank/DDBJ databases">
        <title>Novel species of the genus Arcicella isolated from rivers.</title>
        <authorList>
            <person name="Lu H."/>
        </authorList>
    </citation>
    <scope>NUCLEOTIDE SEQUENCE [LARGE SCALE GENOMIC DNA]</scope>
    <source>
        <strain evidence="1 2">KCTC 23307</strain>
    </source>
</reference>
<evidence type="ECO:0000313" key="2">
    <source>
        <dbReference type="Proteomes" id="UP001302949"/>
    </source>
</evidence>
<gene>
    <name evidence="1" type="ORF">VB248_18520</name>
</gene>
<name>A0ABU5QE70_9BACT</name>